<protein>
    <submittedName>
        <fullName evidence="1">Uncharacterized protein</fullName>
    </submittedName>
</protein>
<accession>B8HLK1</accession>
<proteinExistence type="predicted"/>
<dbReference type="KEGG" id="cyn:Cyan7425_1104"/>
<gene>
    <name evidence="1" type="ordered locus">Cyan7425_1104</name>
</gene>
<dbReference type="HOGENOM" id="CLU_755862_0_0_3"/>
<dbReference type="STRING" id="395961.Cyan7425_1104"/>
<name>B8HLK1_CYAP4</name>
<organism evidence="1">
    <name type="scientific">Cyanothece sp. (strain PCC 7425 / ATCC 29141)</name>
    <dbReference type="NCBI Taxonomy" id="395961"/>
    <lineage>
        <taxon>Bacteria</taxon>
        <taxon>Bacillati</taxon>
        <taxon>Cyanobacteriota</taxon>
        <taxon>Cyanophyceae</taxon>
        <taxon>Gomontiellales</taxon>
        <taxon>Cyanothecaceae</taxon>
        <taxon>Cyanothece</taxon>
    </lineage>
</organism>
<dbReference type="eggNOG" id="ENOG502Z8R5">
    <property type="taxonomic scope" value="Bacteria"/>
</dbReference>
<reference evidence="1" key="1">
    <citation type="submission" date="2009-01" db="EMBL/GenBank/DDBJ databases">
        <title>Complete sequence of chromosome Cyanothece sp. PCC 7425.</title>
        <authorList>
            <consortium name="US DOE Joint Genome Institute"/>
            <person name="Lucas S."/>
            <person name="Copeland A."/>
            <person name="Lapidus A."/>
            <person name="Glavina del Rio T."/>
            <person name="Dalin E."/>
            <person name="Tice H."/>
            <person name="Bruce D."/>
            <person name="Goodwin L."/>
            <person name="Pitluck S."/>
            <person name="Sims D."/>
            <person name="Meineke L."/>
            <person name="Brettin T."/>
            <person name="Detter J.C."/>
            <person name="Han C."/>
            <person name="Larimer F."/>
            <person name="Land M."/>
            <person name="Hauser L."/>
            <person name="Kyrpides N."/>
            <person name="Ovchinnikova G."/>
            <person name="Liberton M."/>
            <person name="Stoeckel J."/>
            <person name="Banerjee A."/>
            <person name="Singh A."/>
            <person name="Page L."/>
            <person name="Sato H."/>
            <person name="Zhao L."/>
            <person name="Sherman L."/>
            <person name="Pakrasi H."/>
            <person name="Richardson P."/>
        </authorList>
    </citation>
    <scope>NUCLEOTIDE SEQUENCE</scope>
    <source>
        <strain evidence="1">PCC 7425</strain>
    </source>
</reference>
<dbReference type="EMBL" id="CP001344">
    <property type="protein sequence ID" value="ACL43489.1"/>
    <property type="molecule type" value="Genomic_DNA"/>
</dbReference>
<sequence>MTAIVPRLPPAVDGLGDYGLSLAQQFYQTFGWLTHLLVGDPLWSGPTEVGGCPVQQVKERSASALLEQLQTSNANLVLLHYVGQGYARRGCPFWLVEGLETWRRSNSQHQLVTMFHEVYCSDEPIWSSGFWTSPIQKQLARRLSCLSDRCLTSRQGYAQMIRQLSGDQHQQIPTLPVFSNVGEPQDLRPLSERSRRVVVFGGVGWRSRVYQTALEHLEQICNQLEISEIVDIGPPLNLPLPAVGKLTIRALGILPASEISAYLTDAVVGFFNYPIAYLEKSTMFAAYCAHRLLPVSTTWALPAPEGLKPGEHFWLADQGQSIDLPRAQTIADRAYQWYQTHNLSNQARHFAHCITSLSGEG</sequence>
<dbReference type="AlphaFoldDB" id="B8HLK1"/>
<evidence type="ECO:0000313" key="1">
    <source>
        <dbReference type="EMBL" id="ACL43489.1"/>
    </source>
</evidence>